<dbReference type="InterPro" id="IPR001599">
    <property type="entry name" value="Macroglobln_a2"/>
</dbReference>
<protein>
    <submittedName>
        <fullName evidence="7">Alpha-2-macroglobulin family protein</fullName>
    </submittedName>
</protein>
<keyword evidence="4" id="KW-1133">Transmembrane helix</keyword>
<dbReference type="InterPro" id="IPR002890">
    <property type="entry name" value="MG2"/>
</dbReference>
<dbReference type="InterPro" id="IPR011625">
    <property type="entry name" value="A2M_N_BRD"/>
</dbReference>
<dbReference type="SMART" id="SM01359">
    <property type="entry name" value="A2M_N_2"/>
    <property type="match status" value="1"/>
</dbReference>
<keyword evidence="4" id="KW-0812">Transmembrane</keyword>
<dbReference type="InterPro" id="IPR041462">
    <property type="entry name" value="Bact_A2M_MG6"/>
</dbReference>
<evidence type="ECO:0000259" key="6">
    <source>
        <dbReference type="SMART" id="SM01360"/>
    </source>
</evidence>
<sequence>MDLLKFLLRLPFTLIKGLLRVLAFVFGLLGRIVKPIVGNIDWRAPAWWTAMSGGLKRGFTRLEGGVDKYPKAISLAILVLLCAAGAGFYGWHWWLNRPQPIEPAPMVYQDTSVRISGPEAINYAAQKPAPQQAIFTFRNSVAPITDVGKVVEKGISLKPSTEGEWKWVSGYALVFTPKNPLPMGTKYEVNFTPDVLLAPQIKLAKTRYEFTAPAFDYQLGQAEYYQDPQDPQKRSAIFNVKFNAPVDVASFEKQISLGLTEGKAKTESKLNYSVVYDQKKINAWVHSEPLKSLDHGGSVRVTIGEGVKASVPSAPTTQARNGVVSVPTLYSLMVNEASAQVVDADGAKGQRALIVGFSDAVKDKDIRQAVKVWLLPQHNPNDQDEAKGPDDYASWEVDSVENNVLTQSTPLNIQLNEAESDYQPQFSFRFDAPAHRAMLVEIDNILTSSGGYKMPEKVYRIVAVPDYPKSLQFMSQGSLLSVNGDKQISVAARNVPGMRLDIKRVIPSQLQHIVSFKSRQYSSAEFNRLNDEYFTEHFKYQTAVNNDKPGEVNYQGVDLSRYLSTDPSSHRGVFLLTLSEWDPKKKEVKPETDDDGNVYQDDYQSEDEAPAGDSRFVVVTDLGIIAKRSQDKTRDVFVQSIHSGTPVANAKVSVIAKNGVTLLTQMTGADGHVRFPALDVYTSERQPVMFLVEKEGDVSFLPADRNNDRGLDFSRFDVDGEITPNDPRTLSSYLFSDRGVYRPGDTFNIGLITRAADWSNGLAGVPVRAEIHDPRDKLMSTIPLTLGASGFNELSYTTDDNSPTGEWNVYLYLIGKDNESSTLLGHTSVNVKEFEPDQLKVKLQLTPERKQGWVKPSELQANIDVQNLFGTPAQDRRVTSKLTLRPMYPSFDQFPDYAFYENRQNSDGFETELEDRTTDEKGTANIPLDLKSYADATYQLQLLSEAFVAGGGRSVAATARVLVSPYDYLIGVKADGDLGYINHNAVRHLNVIAVDPSLNKIALPDLKVALVEQKYISVLTKQDSGVYKYQSKMKEVQLSEQPLSLTAQGNDLTLATDKPGDFVLVVEDAKGNVLNRIGYTVAGNANLSRSLDRNAELKLKLNQAEYQPGEEIEVAINAPYTGSGLITIEKDKVYSWQWFHTDTTSSVQKIRVPAGMEGNGYINVQFVRDVNSNEIFMSPLSYGVMPFKISTKARQNYLEVDAPEVIKPGENLAMTVMTDGPQQVALFAVDEGILQVARYRLKDPLEYFFRKRELGVESSQILDLILPEFSKLMQLAAAPGGDAGEGLDLNVNPFKRKRDKPVAYWSGITEVNGEKQFDYQVPDYFNGKIRVMAISVTPDKIGKAQTSATVRDNFIMTPNVPSMVAPGDEFDVSVGVSNNLEGLNGKSVPVAIHLSVPPQLEVVGNADQKLSLAEKREGVINFRLRAKALPGDAPLVFEARVVDEKYADKTSRRTISTSVRPAMPFRTQSVMGRMSGSSQNVANLRQMFDAYAVRTAAVSNSPLVLTSGLSQYLADYPYYCSEQIVSRSVPLILGALHPEMKGVQSQAQSSKQLKDMLAVLRSRQNDSGAIGLWRSSPQTDPFVTPYVVQYLLEAKAAGVALPAGMLEEANSALRELAANQNDDLYTLRLRAWAVYLLTRQGEITTSSLASVQDTLQQRYPDTWKTDLSAMYLASSYRLLKMDDEANTLLQPTWKQLSKAYDKAWWTQSYFDPLVQDATRLYLITRHFPEKVSAMPPQVLENMVKALKEERYTTYSSAMSILALESYSAEVAAQAKAPDALKITQLSKTKNVEPQLISQVQGLFAKANFTADAQALRIENGNDAPAWYVVTQAGYDLSPPKKAISRGLEITRDYTDEKGNAVTQVTLGQKINVHLKIRANSAEGQSNLAIVDLLPGGFEVVQQTPPEPESDSSDENSDAQASASWQSPLAASGSTWAPDFSDIREDRVVIYGSASTDVQEFVYQIKATNTGSFVIPPAYGEAMYDRDVQALSVSDKKLVVVPADEAAVAKK</sequence>
<evidence type="ECO:0000313" key="7">
    <source>
        <dbReference type="EMBL" id="RJT42132.1"/>
    </source>
</evidence>
<dbReference type="SMART" id="SM01360">
    <property type="entry name" value="A2M"/>
    <property type="match status" value="1"/>
</dbReference>
<dbReference type="Gene3D" id="2.60.40.3710">
    <property type="match status" value="1"/>
</dbReference>
<evidence type="ECO:0000259" key="5">
    <source>
        <dbReference type="SMART" id="SM01359"/>
    </source>
</evidence>
<dbReference type="Pfam" id="PF17973">
    <property type="entry name" value="bMG10"/>
    <property type="match status" value="1"/>
</dbReference>
<evidence type="ECO:0000256" key="1">
    <source>
        <dbReference type="ARBA" id="ARBA00010556"/>
    </source>
</evidence>
<dbReference type="Proteomes" id="UP000284908">
    <property type="component" value="Unassembled WGS sequence"/>
</dbReference>
<dbReference type="RefSeq" id="WP_120133919.1">
    <property type="nucleotide sequence ID" value="NZ_RAHH01000021.1"/>
</dbReference>
<dbReference type="PANTHER" id="PTHR40094:SF1">
    <property type="entry name" value="UBIQUITIN DOMAIN-CONTAINING PROTEIN"/>
    <property type="match status" value="1"/>
</dbReference>
<feature type="domain" description="Alpha-2-macroglobulin bait region" evidence="5">
    <location>
        <begin position="1097"/>
        <end position="1236"/>
    </location>
</feature>
<dbReference type="CDD" id="cd02891">
    <property type="entry name" value="A2M_like"/>
    <property type="match status" value="1"/>
</dbReference>
<reference evidence="7 8" key="1">
    <citation type="submission" date="2018-09" db="EMBL/GenBank/DDBJ databases">
        <authorList>
            <person name="Le Fleche-Mateos A."/>
        </authorList>
    </citation>
    <scope>NUCLEOTIDE SEQUENCE [LARGE SCALE GENOMIC DNA]</scope>
    <source>
        <strain evidence="7 8">DSM 27399</strain>
    </source>
</reference>
<name>A0A419N5R1_9GAMM</name>
<dbReference type="Pfam" id="PF00207">
    <property type="entry name" value="A2M"/>
    <property type="match status" value="1"/>
</dbReference>
<feature type="region of interest" description="Disordered" evidence="3">
    <location>
        <begin position="1899"/>
        <end position="1935"/>
    </location>
</feature>
<feature type="compositionally biased region" description="Polar residues" evidence="3">
    <location>
        <begin position="1924"/>
        <end position="1934"/>
    </location>
</feature>
<feature type="compositionally biased region" description="Acidic residues" evidence="3">
    <location>
        <begin position="1907"/>
        <end position="1916"/>
    </location>
</feature>
<dbReference type="SUPFAM" id="SSF48239">
    <property type="entry name" value="Terpenoid cyclases/Protein prenyltransferases"/>
    <property type="match status" value="1"/>
</dbReference>
<dbReference type="Pfam" id="PF07703">
    <property type="entry name" value="A2M_BRD"/>
    <property type="match status" value="1"/>
</dbReference>
<organism evidence="7 8">
    <name type="scientific">Rahnella woolbedingensis</name>
    <dbReference type="NCBI Taxonomy" id="1510574"/>
    <lineage>
        <taxon>Bacteria</taxon>
        <taxon>Pseudomonadati</taxon>
        <taxon>Pseudomonadota</taxon>
        <taxon>Gammaproteobacteria</taxon>
        <taxon>Enterobacterales</taxon>
        <taxon>Yersiniaceae</taxon>
        <taxon>Rahnella</taxon>
    </lineage>
</organism>
<gene>
    <name evidence="7" type="ORF">D6C13_17135</name>
</gene>
<dbReference type="OrthoDB" id="9767116at2"/>
<dbReference type="Pfam" id="PF17972">
    <property type="entry name" value="bMG5"/>
    <property type="match status" value="1"/>
</dbReference>
<feature type="transmembrane region" description="Helical" evidence="4">
    <location>
        <begin position="6"/>
        <end position="29"/>
    </location>
</feature>
<dbReference type="InterPro" id="IPR041203">
    <property type="entry name" value="Bact_A2M_MG5"/>
</dbReference>
<comment type="similarity">
    <text evidence="1">Belongs to the protease inhibitor I39 (alpha-2-macroglobulin) family. Bacterial alpha-2-macroglobulin subfamily.</text>
</comment>
<evidence type="ECO:0000256" key="3">
    <source>
        <dbReference type="SAM" id="MobiDB-lite"/>
    </source>
</evidence>
<proteinExistence type="inferred from homology"/>
<dbReference type="Gene3D" id="2.60.40.1930">
    <property type="match status" value="1"/>
</dbReference>
<accession>A0A419N5R1</accession>
<feature type="domain" description="Alpha-2-macroglobulin" evidence="6">
    <location>
        <begin position="1302"/>
        <end position="1394"/>
    </location>
</feature>
<evidence type="ECO:0000256" key="4">
    <source>
        <dbReference type="SAM" id="Phobius"/>
    </source>
</evidence>
<dbReference type="EMBL" id="RAHH01000021">
    <property type="protein sequence ID" value="RJT42132.1"/>
    <property type="molecule type" value="Genomic_DNA"/>
</dbReference>
<dbReference type="Pfam" id="PF17962">
    <property type="entry name" value="bMG6"/>
    <property type="match status" value="1"/>
</dbReference>
<dbReference type="Pfam" id="PF01835">
    <property type="entry name" value="MG2"/>
    <property type="match status" value="1"/>
</dbReference>
<feature type="transmembrane region" description="Helical" evidence="4">
    <location>
        <begin position="72"/>
        <end position="94"/>
    </location>
</feature>
<dbReference type="InterPro" id="IPR041246">
    <property type="entry name" value="Bact_MG10"/>
</dbReference>
<keyword evidence="4" id="KW-0472">Membrane</keyword>
<dbReference type="PANTHER" id="PTHR40094">
    <property type="entry name" value="ALPHA-2-MACROGLOBULIN HOMOLOG"/>
    <property type="match status" value="1"/>
</dbReference>
<dbReference type="InterPro" id="IPR008930">
    <property type="entry name" value="Terpenoid_cyclase/PrenylTrfase"/>
</dbReference>
<dbReference type="GO" id="GO:0004866">
    <property type="term" value="F:endopeptidase inhibitor activity"/>
    <property type="evidence" value="ECO:0007669"/>
    <property type="project" value="InterPro"/>
</dbReference>
<keyword evidence="8" id="KW-1185">Reference proteome</keyword>
<evidence type="ECO:0000256" key="2">
    <source>
        <dbReference type="ARBA" id="ARBA00022729"/>
    </source>
</evidence>
<feature type="region of interest" description="Disordered" evidence="3">
    <location>
        <begin position="585"/>
        <end position="610"/>
    </location>
</feature>
<dbReference type="InterPro" id="IPR051802">
    <property type="entry name" value="YfhM-like"/>
</dbReference>
<evidence type="ECO:0000313" key="8">
    <source>
        <dbReference type="Proteomes" id="UP000284908"/>
    </source>
</evidence>
<comment type="caution">
    <text evidence="7">The sequence shown here is derived from an EMBL/GenBank/DDBJ whole genome shotgun (WGS) entry which is preliminary data.</text>
</comment>
<dbReference type="InterPro" id="IPR021868">
    <property type="entry name" value="Alpha_2_Macroglob_MG3"/>
</dbReference>
<dbReference type="Gene3D" id="1.50.10.20">
    <property type="match status" value="1"/>
</dbReference>
<keyword evidence="2" id="KW-0732">Signal</keyword>
<dbReference type="Pfam" id="PF11974">
    <property type="entry name" value="bMG3"/>
    <property type="match status" value="1"/>
</dbReference>